<reference evidence="2 3" key="1">
    <citation type="journal article" date="2012" name="BMC Genomics">
        <title>Complete genome sequence of Saccharothrix espanaensis DSM 44229T and comparison to the other completely sequenced Pseudonocardiaceae.</title>
        <authorList>
            <person name="Strobel T."/>
            <person name="Al-Dilaimi A."/>
            <person name="Blom J."/>
            <person name="Gessner A."/>
            <person name="Kalinowski J."/>
            <person name="Luzhetska M."/>
            <person name="Puhler A."/>
            <person name="Szczepanowski R."/>
            <person name="Bechthold A."/>
            <person name="Ruckert C."/>
        </authorList>
    </citation>
    <scope>NUCLEOTIDE SEQUENCE [LARGE SCALE GENOMIC DNA]</scope>
    <source>
        <strain evidence="3">ATCC 51144 / DSM 44229 / JCM 9112 / NBRC 15066 / NRRL 15764</strain>
    </source>
</reference>
<accession>K0JRC3</accession>
<dbReference type="BioCyc" id="SESP1179773:BN6_RS13680-MONOMER"/>
<gene>
    <name evidence="2" type="ordered locus">BN6_28190</name>
</gene>
<dbReference type="STRING" id="1179773.BN6_28190"/>
<dbReference type="HOGENOM" id="CLU_2452809_0_0_11"/>
<dbReference type="RefSeq" id="WP_015100242.1">
    <property type="nucleotide sequence ID" value="NC_019673.1"/>
</dbReference>
<dbReference type="PATRIC" id="fig|1179773.3.peg.2818"/>
<evidence type="ECO:0000313" key="3">
    <source>
        <dbReference type="Proteomes" id="UP000006281"/>
    </source>
</evidence>
<protein>
    <submittedName>
        <fullName evidence="2">Uncharacterized protein</fullName>
    </submittedName>
</protein>
<dbReference type="Proteomes" id="UP000006281">
    <property type="component" value="Chromosome"/>
</dbReference>
<feature type="compositionally biased region" description="Basic and acidic residues" evidence="1">
    <location>
        <begin position="32"/>
        <end position="41"/>
    </location>
</feature>
<keyword evidence="3" id="KW-1185">Reference proteome</keyword>
<dbReference type="AlphaFoldDB" id="K0JRC3"/>
<dbReference type="KEGG" id="sesp:BN6_28190"/>
<feature type="region of interest" description="Disordered" evidence="1">
    <location>
        <begin position="1"/>
        <end position="41"/>
    </location>
</feature>
<dbReference type="EMBL" id="HE804045">
    <property type="protein sequence ID" value="CCH30130.1"/>
    <property type="molecule type" value="Genomic_DNA"/>
</dbReference>
<sequence>MLADHFVSDDLITPEERADLASPRRRRHARKVVREAHGRKAARALRDLQREQVRLVMHHGRYGAGAHLVDHEYAAHHARAQVEALTVKV</sequence>
<proteinExistence type="predicted"/>
<name>K0JRC3_SACES</name>
<organism evidence="2 3">
    <name type="scientific">Saccharothrix espanaensis (strain ATCC 51144 / DSM 44229 / JCM 9112 / NBRC 15066 / NRRL 15764)</name>
    <dbReference type="NCBI Taxonomy" id="1179773"/>
    <lineage>
        <taxon>Bacteria</taxon>
        <taxon>Bacillati</taxon>
        <taxon>Actinomycetota</taxon>
        <taxon>Actinomycetes</taxon>
        <taxon>Pseudonocardiales</taxon>
        <taxon>Pseudonocardiaceae</taxon>
        <taxon>Saccharothrix</taxon>
    </lineage>
</organism>
<evidence type="ECO:0000313" key="2">
    <source>
        <dbReference type="EMBL" id="CCH30130.1"/>
    </source>
</evidence>
<evidence type="ECO:0000256" key="1">
    <source>
        <dbReference type="SAM" id="MobiDB-lite"/>
    </source>
</evidence>